<dbReference type="Proteomes" id="UP000327000">
    <property type="component" value="Unassembled WGS sequence"/>
</dbReference>
<dbReference type="InterPro" id="IPR050700">
    <property type="entry name" value="YIM1/Zinc_Alcohol_DH_Fams"/>
</dbReference>
<dbReference type="Gene3D" id="3.90.180.10">
    <property type="entry name" value="Medium-chain alcohol dehydrogenases, catalytic domain"/>
    <property type="match status" value="1"/>
</dbReference>
<evidence type="ECO:0000313" key="4">
    <source>
        <dbReference type="Proteomes" id="UP000327000"/>
    </source>
</evidence>
<dbReference type="Pfam" id="PF13602">
    <property type="entry name" value="ADH_zinc_N_2"/>
    <property type="match status" value="1"/>
</dbReference>
<dbReference type="OrthoDB" id="3727682at2"/>
<evidence type="ECO:0000259" key="2">
    <source>
        <dbReference type="SMART" id="SM00829"/>
    </source>
</evidence>
<feature type="domain" description="Enoyl reductase (ER)" evidence="2">
    <location>
        <begin position="14"/>
        <end position="311"/>
    </location>
</feature>
<dbReference type="SUPFAM" id="SSF51735">
    <property type="entry name" value="NAD(P)-binding Rossmann-fold domains"/>
    <property type="match status" value="1"/>
</dbReference>
<dbReference type="InterPro" id="IPR013154">
    <property type="entry name" value="ADH-like_N"/>
</dbReference>
<evidence type="ECO:0000313" key="3">
    <source>
        <dbReference type="EMBL" id="KAB7849258.1"/>
    </source>
</evidence>
<dbReference type="InterPro" id="IPR036291">
    <property type="entry name" value="NAD(P)-bd_dom_sf"/>
</dbReference>
<dbReference type="InterPro" id="IPR002364">
    <property type="entry name" value="Quin_OxRdtase/zeta-crystal_CS"/>
</dbReference>
<dbReference type="AlphaFoldDB" id="A0A5N5WDC6"/>
<keyword evidence="1" id="KW-0560">Oxidoreductase</keyword>
<gene>
    <name evidence="3" type="ORF">FRZ00_07530</name>
</gene>
<keyword evidence="4" id="KW-1185">Reference proteome</keyword>
<accession>A0A5N5WDC6</accession>
<dbReference type="GO" id="GO:0008270">
    <property type="term" value="F:zinc ion binding"/>
    <property type="evidence" value="ECO:0007669"/>
    <property type="project" value="InterPro"/>
</dbReference>
<dbReference type="GO" id="GO:0016491">
    <property type="term" value="F:oxidoreductase activity"/>
    <property type="evidence" value="ECO:0007669"/>
    <property type="project" value="UniProtKB-KW"/>
</dbReference>
<dbReference type="RefSeq" id="WP_152262906.1">
    <property type="nucleotide sequence ID" value="NZ_VOKX01000010.1"/>
</dbReference>
<dbReference type="PROSITE" id="PS01162">
    <property type="entry name" value="QOR_ZETA_CRYSTAL"/>
    <property type="match status" value="1"/>
</dbReference>
<dbReference type="Gene3D" id="3.40.50.720">
    <property type="entry name" value="NAD(P)-binding Rossmann-like Domain"/>
    <property type="match status" value="1"/>
</dbReference>
<reference evidence="3 4" key="1">
    <citation type="journal article" date="2019" name="Microb. Cell Fact.">
        <title>Exploring novel herbicidin analogues by transcriptional regulator overexpression and MS/MS molecular networking.</title>
        <authorList>
            <person name="Shi Y."/>
            <person name="Gu R."/>
            <person name="Li Y."/>
            <person name="Wang X."/>
            <person name="Ren W."/>
            <person name="Li X."/>
            <person name="Wang L."/>
            <person name="Xie Y."/>
            <person name="Hong B."/>
        </authorList>
    </citation>
    <scope>NUCLEOTIDE SEQUENCE [LARGE SCALE GENOMIC DNA]</scope>
    <source>
        <strain evidence="3 4">US-43</strain>
    </source>
</reference>
<dbReference type="PANTHER" id="PTHR11695">
    <property type="entry name" value="ALCOHOL DEHYDROGENASE RELATED"/>
    <property type="match status" value="1"/>
</dbReference>
<name>A0A5N5WDC6_STRMB</name>
<sequence>MTARMTAVAFAEPGGPEVLKAVERERPVPGPAEVLVRVHAAGVNPVDWKTRAAGALFLPGDGVVGWDVSGVVEAVGLGVTLFRPGDEVYGMPGFPRMVGGYAEYVAAPARHFAPKPAGLDHVHAAALPLAALTAWQALVDMAALKAGQRVLVHAAAGGVGHLAVQIAKAYGAYVIGTASAGKHAFVRGLGADEVIDYTAVDFASVVSDVDVVIDPISGDYQERSLSVLRDGGTLITLSARQTEALTSAATARSIRSGFMLVEPDRRALLAITELAANGRLRAHVDAVFPLADAARAHELGETGRTTGKLVLTVDPLDRRDGFDALDGLDGLDPLDSRPPRPAG</sequence>
<evidence type="ECO:0000256" key="1">
    <source>
        <dbReference type="ARBA" id="ARBA00023002"/>
    </source>
</evidence>
<comment type="caution">
    <text evidence="3">The sequence shown here is derived from an EMBL/GenBank/DDBJ whole genome shotgun (WGS) entry which is preliminary data.</text>
</comment>
<dbReference type="SUPFAM" id="SSF50129">
    <property type="entry name" value="GroES-like"/>
    <property type="match status" value="1"/>
</dbReference>
<dbReference type="CDD" id="cd05289">
    <property type="entry name" value="MDR_like_2"/>
    <property type="match status" value="1"/>
</dbReference>
<proteinExistence type="predicted"/>
<protein>
    <submittedName>
        <fullName evidence="3">NADP-dependent oxidoreductase</fullName>
    </submittedName>
</protein>
<dbReference type="PANTHER" id="PTHR11695:SF294">
    <property type="entry name" value="RETICULON-4-INTERACTING PROTEIN 1, MITOCHONDRIAL"/>
    <property type="match status" value="1"/>
</dbReference>
<dbReference type="SMART" id="SM00829">
    <property type="entry name" value="PKS_ER"/>
    <property type="match status" value="1"/>
</dbReference>
<organism evidence="3 4">
    <name type="scientific">Streptomyces mobaraensis</name>
    <name type="common">Streptoverticillium mobaraense</name>
    <dbReference type="NCBI Taxonomy" id="35621"/>
    <lineage>
        <taxon>Bacteria</taxon>
        <taxon>Bacillati</taxon>
        <taxon>Actinomycetota</taxon>
        <taxon>Actinomycetes</taxon>
        <taxon>Kitasatosporales</taxon>
        <taxon>Streptomycetaceae</taxon>
        <taxon>Streptomyces</taxon>
    </lineage>
</organism>
<dbReference type="InterPro" id="IPR020843">
    <property type="entry name" value="ER"/>
</dbReference>
<dbReference type="EMBL" id="VOKX01000010">
    <property type="protein sequence ID" value="KAB7849258.1"/>
    <property type="molecule type" value="Genomic_DNA"/>
</dbReference>
<dbReference type="Pfam" id="PF08240">
    <property type="entry name" value="ADH_N"/>
    <property type="match status" value="1"/>
</dbReference>
<dbReference type="InterPro" id="IPR011032">
    <property type="entry name" value="GroES-like_sf"/>
</dbReference>